<dbReference type="Proteomes" id="UP000600139">
    <property type="component" value="Unassembled WGS sequence"/>
</dbReference>
<dbReference type="InterPro" id="IPR001173">
    <property type="entry name" value="Glyco_trans_2-like"/>
</dbReference>
<dbReference type="SUPFAM" id="SSF53448">
    <property type="entry name" value="Nucleotide-diphospho-sugar transferases"/>
    <property type="match status" value="1"/>
</dbReference>
<evidence type="ECO:0000256" key="3">
    <source>
        <dbReference type="ARBA" id="ARBA00022676"/>
    </source>
</evidence>
<evidence type="ECO:0000256" key="1">
    <source>
        <dbReference type="ARBA" id="ARBA00004236"/>
    </source>
</evidence>
<gene>
    <name evidence="8" type="ORF">JIN84_12495</name>
</gene>
<keyword evidence="9" id="KW-1185">Reference proteome</keyword>
<dbReference type="Pfam" id="PF00535">
    <property type="entry name" value="Glycos_transf_2"/>
    <property type="match status" value="1"/>
</dbReference>
<protein>
    <submittedName>
        <fullName evidence="8">Glycosyltransferase</fullName>
    </submittedName>
</protein>
<evidence type="ECO:0000256" key="6">
    <source>
        <dbReference type="SAM" id="Phobius"/>
    </source>
</evidence>
<accession>A0A934R132</accession>
<keyword evidence="5 6" id="KW-0472">Membrane</keyword>
<dbReference type="GO" id="GO:0005886">
    <property type="term" value="C:plasma membrane"/>
    <property type="evidence" value="ECO:0007669"/>
    <property type="project" value="UniProtKB-SubCell"/>
</dbReference>
<dbReference type="EMBL" id="JAENIK010000011">
    <property type="protein sequence ID" value="MBK1816438.1"/>
    <property type="molecule type" value="Genomic_DNA"/>
</dbReference>
<dbReference type="PANTHER" id="PTHR43646">
    <property type="entry name" value="GLYCOSYLTRANSFERASE"/>
    <property type="match status" value="1"/>
</dbReference>
<evidence type="ECO:0000256" key="2">
    <source>
        <dbReference type="ARBA" id="ARBA00022475"/>
    </source>
</evidence>
<keyword evidence="3" id="KW-0328">Glycosyltransferase</keyword>
<evidence type="ECO:0000259" key="7">
    <source>
        <dbReference type="Pfam" id="PF00535"/>
    </source>
</evidence>
<evidence type="ECO:0000256" key="4">
    <source>
        <dbReference type="ARBA" id="ARBA00022679"/>
    </source>
</evidence>
<sequence length="239" mass="26441">MKPRISLIIPAHNEAAFITGCLEAARDAALGLDAGVETIVVLNRCTDATEEIARAHGCVIVREDAKNLSVIRNAGAAAATGEIIVTCDADSRMHPESFREILRILCAGKTVGGGAMVLPERWSPGIIASAVSILPYLAFTGVSFGMFWCHKRDFDKIGGFDTRFVSVEDVDFARRLKAHGRKSGLGWGTLWRAPLVTSCRKFDQFGDWYLFRNPAFVRKVFRGNDRQVADKFWYDVRSE</sequence>
<keyword evidence="6" id="KW-1133">Transmembrane helix</keyword>
<feature type="domain" description="Glycosyltransferase 2-like" evidence="7">
    <location>
        <begin position="6"/>
        <end position="111"/>
    </location>
</feature>
<keyword evidence="4" id="KW-0808">Transferase</keyword>
<feature type="transmembrane region" description="Helical" evidence="6">
    <location>
        <begin position="125"/>
        <end position="148"/>
    </location>
</feature>
<reference evidence="8" key="1">
    <citation type="submission" date="2021-01" db="EMBL/GenBank/DDBJ databases">
        <title>Modified the classification status of verrucomicrobia.</title>
        <authorList>
            <person name="Feng X."/>
        </authorList>
    </citation>
    <scope>NUCLEOTIDE SEQUENCE</scope>
    <source>
        <strain evidence="8">JCM 18052</strain>
    </source>
</reference>
<keyword evidence="6" id="KW-0812">Transmembrane</keyword>
<keyword evidence="2" id="KW-1003">Cell membrane</keyword>
<name>A0A934R132_9BACT</name>
<organism evidence="8 9">
    <name type="scientific">Luteolibacter yonseiensis</name>
    <dbReference type="NCBI Taxonomy" id="1144680"/>
    <lineage>
        <taxon>Bacteria</taxon>
        <taxon>Pseudomonadati</taxon>
        <taxon>Verrucomicrobiota</taxon>
        <taxon>Verrucomicrobiia</taxon>
        <taxon>Verrucomicrobiales</taxon>
        <taxon>Verrucomicrobiaceae</taxon>
        <taxon>Luteolibacter</taxon>
    </lineage>
</organism>
<dbReference type="AlphaFoldDB" id="A0A934R132"/>
<dbReference type="RefSeq" id="WP_200351372.1">
    <property type="nucleotide sequence ID" value="NZ_BAABHZ010000006.1"/>
</dbReference>
<evidence type="ECO:0000256" key="5">
    <source>
        <dbReference type="ARBA" id="ARBA00023136"/>
    </source>
</evidence>
<comment type="caution">
    <text evidence="8">The sequence shown here is derived from an EMBL/GenBank/DDBJ whole genome shotgun (WGS) entry which is preliminary data.</text>
</comment>
<dbReference type="Gene3D" id="3.90.550.10">
    <property type="entry name" value="Spore Coat Polysaccharide Biosynthesis Protein SpsA, Chain A"/>
    <property type="match status" value="1"/>
</dbReference>
<evidence type="ECO:0000313" key="9">
    <source>
        <dbReference type="Proteomes" id="UP000600139"/>
    </source>
</evidence>
<evidence type="ECO:0000313" key="8">
    <source>
        <dbReference type="EMBL" id="MBK1816438.1"/>
    </source>
</evidence>
<comment type="subcellular location">
    <subcellularLocation>
        <location evidence="1">Cell membrane</location>
    </subcellularLocation>
</comment>
<dbReference type="GO" id="GO:0016757">
    <property type="term" value="F:glycosyltransferase activity"/>
    <property type="evidence" value="ECO:0007669"/>
    <property type="project" value="UniProtKB-KW"/>
</dbReference>
<dbReference type="PANTHER" id="PTHR43646:SF2">
    <property type="entry name" value="GLYCOSYLTRANSFERASE 2-LIKE DOMAIN-CONTAINING PROTEIN"/>
    <property type="match status" value="1"/>
</dbReference>
<proteinExistence type="predicted"/>
<dbReference type="InterPro" id="IPR029044">
    <property type="entry name" value="Nucleotide-diphossugar_trans"/>
</dbReference>